<dbReference type="PROSITE" id="PS51257">
    <property type="entry name" value="PROKAR_LIPOPROTEIN"/>
    <property type="match status" value="1"/>
</dbReference>
<gene>
    <name evidence="1" type="ORF">DPN68_01560</name>
</gene>
<accession>A0A365P694</accession>
<organism evidence="1 2">
    <name type="scientific">Flavobacterium tibetense</name>
    <dbReference type="NCBI Taxonomy" id="2233533"/>
    <lineage>
        <taxon>Bacteria</taxon>
        <taxon>Pseudomonadati</taxon>
        <taxon>Bacteroidota</taxon>
        <taxon>Flavobacteriia</taxon>
        <taxon>Flavobacteriales</taxon>
        <taxon>Flavobacteriaceae</taxon>
        <taxon>Flavobacterium</taxon>
    </lineage>
</organism>
<sequence length="171" mass="19576">MNKIISNAAQKLVIASFVLLSLYSCKKEPLEDSISGKWDMAYYTWIDTTDLGREEINKDILAYKNKTKTLGSEFVNKGKDIVGAKDHWSGEIVKGFSIEVIENESAYSVINQKGVKSEIIFDKENNHYVSPEYNLPFGGKTTVYFELKKDTLVMFYKNFENTPVVFMKNQE</sequence>
<dbReference type="Proteomes" id="UP000253319">
    <property type="component" value="Unassembled WGS sequence"/>
</dbReference>
<name>A0A365P694_9FLAO</name>
<reference evidence="1 2" key="1">
    <citation type="submission" date="2018-06" db="EMBL/GenBank/DDBJ databases">
        <title>Flavobacterium tibetense sp. nov., isolated from a wetland YonghuCo on Tibetan Plateau.</title>
        <authorList>
            <person name="Xing P."/>
            <person name="Phurbu D."/>
            <person name="Lu H."/>
        </authorList>
    </citation>
    <scope>NUCLEOTIDE SEQUENCE [LARGE SCALE GENOMIC DNA]</scope>
    <source>
        <strain evidence="1 2">YH5</strain>
    </source>
</reference>
<comment type="caution">
    <text evidence="1">The sequence shown here is derived from an EMBL/GenBank/DDBJ whole genome shotgun (WGS) entry which is preliminary data.</text>
</comment>
<protein>
    <submittedName>
        <fullName evidence="1">Uncharacterized protein</fullName>
    </submittedName>
</protein>
<dbReference type="RefSeq" id="WP_113987819.1">
    <property type="nucleotide sequence ID" value="NZ_QLST01000001.1"/>
</dbReference>
<proteinExistence type="predicted"/>
<evidence type="ECO:0000313" key="2">
    <source>
        <dbReference type="Proteomes" id="UP000253319"/>
    </source>
</evidence>
<dbReference type="AlphaFoldDB" id="A0A365P694"/>
<evidence type="ECO:0000313" key="1">
    <source>
        <dbReference type="EMBL" id="RBA29937.1"/>
    </source>
</evidence>
<keyword evidence="2" id="KW-1185">Reference proteome</keyword>
<dbReference type="EMBL" id="QLST01000001">
    <property type="protein sequence ID" value="RBA29937.1"/>
    <property type="molecule type" value="Genomic_DNA"/>
</dbReference>